<dbReference type="RefSeq" id="WP_091624824.1">
    <property type="nucleotide sequence ID" value="NZ_FNZN01000005.1"/>
</dbReference>
<gene>
    <name evidence="1" type="ORF">SAMN04488008_105147</name>
</gene>
<dbReference type="PROSITE" id="PS51257">
    <property type="entry name" value="PROKAR_LIPOPROTEIN"/>
    <property type="match status" value="1"/>
</dbReference>
<evidence type="ECO:0000313" key="2">
    <source>
        <dbReference type="Proteomes" id="UP000198990"/>
    </source>
</evidence>
<dbReference type="STRING" id="228957.SAMN04488008_105147"/>
<dbReference type="AlphaFoldDB" id="A0A1H7SZ57"/>
<dbReference type="InterPro" id="IPR043749">
    <property type="entry name" value="DUF5694"/>
</dbReference>
<protein>
    <submittedName>
        <fullName evidence="1">Uncharacterized protein</fullName>
    </submittedName>
</protein>
<name>A0A1H7SZ57_9FLAO</name>
<sequence>MKKLILILSFTLLGCSNSISENSIEKVSVDKSKKTDKIQVLNVGFFHFGSTSDATKVEFDENNTKEQEEIRKLSIQLAKFKPTIICLEYLPEIDDDINKAYQDFLKNPSELSMQYGELSMVGFDVARINGLHKVYGIDNHMGYNYSVGDFIENTPELTNAIDPVTYLEITNNPLKAYPEMEKRNNNFDNLSLLEKLALLNEPIMLDYSLNANADKLFYVGIGDNFVGADQAALFYHRNMKIYSNLNRIKMNKNDRVLILMGSAHTAMLREFIKRSPKFEMLNTLEYLK</sequence>
<proteinExistence type="predicted"/>
<organism evidence="1 2">
    <name type="scientific">Maribacter orientalis</name>
    <dbReference type="NCBI Taxonomy" id="228957"/>
    <lineage>
        <taxon>Bacteria</taxon>
        <taxon>Pseudomonadati</taxon>
        <taxon>Bacteroidota</taxon>
        <taxon>Flavobacteriia</taxon>
        <taxon>Flavobacteriales</taxon>
        <taxon>Flavobacteriaceae</taxon>
        <taxon>Maribacter</taxon>
    </lineage>
</organism>
<dbReference type="OrthoDB" id="7055505at2"/>
<accession>A0A1H7SZ57</accession>
<dbReference type="Pfam" id="PF18950">
    <property type="entry name" value="DUF5694"/>
    <property type="match status" value="1"/>
</dbReference>
<dbReference type="EMBL" id="FNZN01000005">
    <property type="protein sequence ID" value="SEL76797.1"/>
    <property type="molecule type" value="Genomic_DNA"/>
</dbReference>
<keyword evidence="2" id="KW-1185">Reference proteome</keyword>
<evidence type="ECO:0000313" key="1">
    <source>
        <dbReference type="EMBL" id="SEL76797.1"/>
    </source>
</evidence>
<reference evidence="2" key="1">
    <citation type="submission" date="2016-10" db="EMBL/GenBank/DDBJ databases">
        <authorList>
            <person name="Varghese N."/>
            <person name="Submissions S."/>
        </authorList>
    </citation>
    <scope>NUCLEOTIDE SEQUENCE [LARGE SCALE GENOMIC DNA]</scope>
    <source>
        <strain evidence="2">DSM 16471</strain>
    </source>
</reference>
<dbReference type="Proteomes" id="UP000198990">
    <property type="component" value="Unassembled WGS sequence"/>
</dbReference>